<dbReference type="Proteomes" id="UP000242317">
    <property type="component" value="Unassembled WGS sequence"/>
</dbReference>
<accession>A0A1G6IFH3</accession>
<keyword evidence="1" id="KW-0472">Membrane</keyword>
<evidence type="ECO:0000313" key="3">
    <source>
        <dbReference type="Proteomes" id="UP000242317"/>
    </source>
</evidence>
<gene>
    <name evidence="2" type="ORF">SAMN05421749_10327</name>
</gene>
<keyword evidence="1" id="KW-1133">Transmembrane helix</keyword>
<reference evidence="3" key="1">
    <citation type="submission" date="2016-09" db="EMBL/GenBank/DDBJ databases">
        <authorList>
            <person name="Varghese N."/>
            <person name="Submissions S."/>
        </authorList>
    </citation>
    <scope>NUCLEOTIDE SEQUENCE [LARGE SCALE GENOMIC DNA]</scope>
    <source>
        <strain evidence="3">ANC 3699</strain>
    </source>
</reference>
<dbReference type="RefSeq" id="WP_171259062.1">
    <property type="nucleotide sequence ID" value="NZ_FMYK01000003.1"/>
</dbReference>
<evidence type="ECO:0000313" key="2">
    <source>
        <dbReference type="EMBL" id="SDC05307.1"/>
    </source>
</evidence>
<dbReference type="EMBL" id="FMYK01000003">
    <property type="protein sequence ID" value="SDC05307.1"/>
    <property type="molecule type" value="Genomic_DNA"/>
</dbReference>
<name>A0A1G6IFH3_9GAMM</name>
<evidence type="ECO:0000256" key="1">
    <source>
        <dbReference type="SAM" id="Phobius"/>
    </source>
</evidence>
<organism evidence="2 3">
    <name type="scientific">Acinetobacter marinus</name>
    <dbReference type="NCBI Taxonomy" id="281375"/>
    <lineage>
        <taxon>Bacteria</taxon>
        <taxon>Pseudomonadati</taxon>
        <taxon>Pseudomonadota</taxon>
        <taxon>Gammaproteobacteria</taxon>
        <taxon>Moraxellales</taxon>
        <taxon>Moraxellaceae</taxon>
        <taxon>Acinetobacter</taxon>
    </lineage>
</organism>
<proteinExistence type="predicted"/>
<keyword evidence="1" id="KW-0812">Transmembrane</keyword>
<feature type="transmembrane region" description="Helical" evidence="1">
    <location>
        <begin position="26"/>
        <end position="47"/>
    </location>
</feature>
<sequence length="53" mass="6069">MNSSNHRPPAPKYQDSTMSDKAFKHMIFWFSLFVVLFCLGVFFAVGADMSNYS</sequence>
<dbReference type="AlphaFoldDB" id="A0A1G6IFH3"/>
<keyword evidence="3" id="KW-1185">Reference proteome</keyword>
<protein>
    <submittedName>
        <fullName evidence="2">Uncharacterized protein</fullName>
    </submittedName>
</protein>